<dbReference type="GO" id="GO:0006750">
    <property type="term" value="P:glutathione biosynthetic process"/>
    <property type="evidence" value="ECO:0007669"/>
    <property type="project" value="UniProtKB-KW"/>
</dbReference>
<dbReference type="InterPro" id="IPR029055">
    <property type="entry name" value="Ntn_hydrolases_N"/>
</dbReference>
<reference evidence="13" key="1">
    <citation type="submission" date="2023-07" db="EMBL/GenBank/DDBJ databases">
        <authorList>
            <person name="Haufschild T."/>
            <person name="Kallscheuer N."/>
            <person name="Hammer J."/>
            <person name="Kohn T."/>
            <person name="Kabuu M."/>
            <person name="Jogler M."/>
            <person name="Wohfarth N."/>
            <person name="Heuer A."/>
            <person name="Rohde M."/>
            <person name="van Teeseling M.C.F."/>
            <person name="Jogler C."/>
        </authorList>
    </citation>
    <scope>NUCLEOTIDE SEQUENCE</scope>
    <source>
        <strain evidence="13">Strain 138</strain>
        <strain evidence="14">Strain 318</strain>
    </source>
</reference>
<accession>A0AA49JT50</accession>
<feature type="active site" description="Nucleophile" evidence="9">
    <location>
        <position position="385"/>
    </location>
</feature>
<dbReference type="InterPro" id="IPR051792">
    <property type="entry name" value="GGT_bact"/>
</dbReference>
<dbReference type="InterPro" id="IPR043138">
    <property type="entry name" value="GGT_lsub"/>
</dbReference>
<sequence>MRRTLWSLTLLAVALTACRQPSAGTDARLSGTYAGGWRFPELREPVTGANAMVSSNSDLASAAGAEIMRAGGNAVDAAVAVGFALAVTYPFAGNIGGGGFMTIRMADGRTAALDYREVAPLAATRDMYVDSTGKLTDRRLTGHLASGVPGAVAGMAAALERYGTKSLAEVMAPAIRLARDGFPVDSALFLSLRGAQRRLCEFAGCATFYPNGAPPAPGSTLRQPELARSLQLIAEQGPKAFYDGPVGEALVEEMRQGGGIITREDLRRYEPKWREPILTTYRGHTLITMPPASSGGITMSETFNILERFAPLPPFGSPEYVHLLAEAFRRSFMDRNAKLADPDFVPVPREQLVSKEYAAGLASQISRRRASRTPAFESGPEPEHTTHYSVVDARGNAVATTTTINGGYGSAVWVRGGGFFLNNEMDDFAAQPGTPNMFGLVQGEANAIQPGKRMLSAMSPTIVLDPQGDVLLVVGAAGGPTIITATTQVILNVIEFGMPLTEAMRAPRMHHQALPDAIRHESQGFDDRTLRRLRRMGHELTAQGGIANVNAVMRSGSVWHGVHEPRGSGGAVGY</sequence>
<feature type="signal peptide" evidence="12">
    <location>
        <begin position="1"/>
        <end position="23"/>
    </location>
</feature>
<dbReference type="GO" id="GO:0103068">
    <property type="term" value="F:leukotriene C4 gamma-glutamyl transferase activity"/>
    <property type="evidence" value="ECO:0007669"/>
    <property type="project" value="UniProtKB-EC"/>
</dbReference>
<keyword evidence="7 11" id="KW-0012">Acyltransferase</keyword>
<dbReference type="AlphaFoldDB" id="A0AA49JT50"/>
<feature type="binding site" evidence="10">
    <location>
        <begin position="403"/>
        <end position="405"/>
    </location>
    <ligand>
        <name>L-glutamate</name>
        <dbReference type="ChEBI" id="CHEBI:29985"/>
    </ligand>
</feature>
<dbReference type="InterPro" id="IPR043137">
    <property type="entry name" value="GGT_ssub_C"/>
</dbReference>
<dbReference type="EMBL" id="CP130613">
    <property type="protein sequence ID" value="WKW14431.1"/>
    <property type="molecule type" value="Genomic_DNA"/>
</dbReference>
<keyword evidence="12" id="KW-0732">Signal</keyword>
<evidence type="ECO:0000256" key="2">
    <source>
        <dbReference type="ARBA" id="ARBA00001089"/>
    </source>
</evidence>
<proteinExistence type="inferred from homology"/>
<evidence type="ECO:0000256" key="10">
    <source>
        <dbReference type="PIRSR" id="PIRSR600101-2"/>
    </source>
</evidence>
<evidence type="ECO:0000256" key="12">
    <source>
        <dbReference type="SAM" id="SignalP"/>
    </source>
</evidence>
<keyword evidence="4 11" id="KW-0808">Transferase</keyword>
<accession>A0AA49JYP0</accession>
<evidence type="ECO:0000256" key="8">
    <source>
        <dbReference type="ARBA" id="ARBA00047417"/>
    </source>
</evidence>
<dbReference type="Gene3D" id="3.60.20.40">
    <property type="match status" value="1"/>
</dbReference>
<dbReference type="InterPro" id="IPR000101">
    <property type="entry name" value="GGT_peptidase"/>
</dbReference>
<dbReference type="Pfam" id="PF01019">
    <property type="entry name" value="G_glu_transpept"/>
    <property type="match status" value="1"/>
</dbReference>
<evidence type="ECO:0000256" key="9">
    <source>
        <dbReference type="PIRSR" id="PIRSR600101-1"/>
    </source>
</evidence>
<gene>
    <name evidence="13" type="primary">ggt</name>
    <name evidence="13" type="ORF">Strain138_000776</name>
    <name evidence="14" type="ORF">Strain318_000776</name>
</gene>
<evidence type="ECO:0000256" key="1">
    <source>
        <dbReference type="ARBA" id="ARBA00001049"/>
    </source>
</evidence>
<comment type="pathway">
    <text evidence="11">Sulfur metabolism; glutathione metabolism.</text>
</comment>
<dbReference type="KEGG" id="pspc:Strain318_000776"/>
<evidence type="ECO:0000313" key="13">
    <source>
        <dbReference type="EMBL" id="WKW11521.1"/>
    </source>
</evidence>
<comment type="catalytic activity">
    <reaction evidence="1 11">
        <text>an S-substituted glutathione + H2O = an S-substituted L-cysteinylglycine + L-glutamate</text>
        <dbReference type="Rhea" id="RHEA:59468"/>
        <dbReference type="ChEBI" id="CHEBI:15377"/>
        <dbReference type="ChEBI" id="CHEBI:29985"/>
        <dbReference type="ChEBI" id="CHEBI:90779"/>
        <dbReference type="ChEBI" id="CHEBI:143103"/>
        <dbReference type="EC" id="3.4.19.13"/>
    </reaction>
</comment>
<feature type="binding site" evidence="10">
    <location>
        <position position="427"/>
    </location>
    <ligand>
        <name>L-glutamate</name>
        <dbReference type="ChEBI" id="CHEBI:29985"/>
    </ligand>
</feature>
<evidence type="ECO:0000256" key="4">
    <source>
        <dbReference type="ARBA" id="ARBA00022679"/>
    </source>
</evidence>
<organism evidence="13">
    <name type="scientific">Pseudogemmatithrix spongiicola</name>
    <dbReference type="NCBI Taxonomy" id="3062599"/>
    <lineage>
        <taxon>Bacteria</taxon>
        <taxon>Pseudomonadati</taxon>
        <taxon>Gemmatimonadota</taxon>
        <taxon>Gemmatimonadia</taxon>
        <taxon>Gemmatimonadales</taxon>
        <taxon>Gemmatimonadaceae</taxon>
        <taxon>Pseudogemmatithrix</taxon>
    </lineage>
</organism>
<protein>
    <recommendedName>
        <fullName evidence="11">Glutathione hydrolase proenzyme</fullName>
        <ecNumber evidence="11">2.3.2.2</ecNumber>
        <ecNumber evidence="11">3.4.19.13</ecNumber>
    </recommendedName>
    <component>
        <recommendedName>
            <fullName evidence="11">Glutathione hydrolase large chain</fullName>
        </recommendedName>
    </component>
    <component>
        <recommendedName>
            <fullName evidence="11">Glutathione hydrolase small chain</fullName>
        </recommendedName>
    </component>
</protein>
<dbReference type="GO" id="GO:0006751">
    <property type="term" value="P:glutathione catabolic process"/>
    <property type="evidence" value="ECO:0007669"/>
    <property type="project" value="UniProtKB-UniRule"/>
</dbReference>
<evidence type="ECO:0000313" key="14">
    <source>
        <dbReference type="EMBL" id="WKW14431.1"/>
    </source>
</evidence>
<keyword evidence="15" id="KW-1185">Reference proteome</keyword>
<dbReference type="PANTHER" id="PTHR43199:SF1">
    <property type="entry name" value="GLUTATHIONE HYDROLASE PROENZYME"/>
    <property type="match status" value="1"/>
</dbReference>
<feature type="chain" id="PRO_5041339728" description="Glutathione hydrolase proenzyme" evidence="12">
    <location>
        <begin position="24"/>
        <end position="574"/>
    </location>
</feature>
<feature type="binding site" evidence="10">
    <location>
        <position position="479"/>
    </location>
    <ligand>
        <name>L-glutamate</name>
        <dbReference type="ChEBI" id="CHEBI:29985"/>
    </ligand>
</feature>
<evidence type="ECO:0000256" key="3">
    <source>
        <dbReference type="ARBA" id="ARBA00009381"/>
    </source>
</evidence>
<dbReference type="SUPFAM" id="SSF56235">
    <property type="entry name" value="N-terminal nucleophile aminohydrolases (Ntn hydrolases)"/>
    <property type="match status" value="1"/>
</dbReference>
<name>A0AA49JT50_9BACT</name>
<keyword evidence="5 11" id="KW-0378">Hydrolase</keyword>
<comment type="similarity">
    <text evidence="3 11">Belongs to the gamma-glutamyltransferase family.</text>
</comment>
<comment type="subunit">
    <text evidence="11">This enzyme consists of two polypeptide chains, which are synthesized in precursor form from a single polypeptide.</text>
</comment>
<comment type="catalytic activity">
    <reaction evidence="2 11">
        <text>glutathione + H2O = L-cysteinylglycine + L-glutamate</text>
        <dbReference type="Rhea" id="RHEA:28807"/>
        <dbReference type="ChEBI" id="CHEBI:15377"/>
        <dbReference type="ChEBI" id="CHEBI:29985"/>
        <dbReference type="ChEBI" id="CHEBI:57925"/>
        <dbReference type="ChEBI" id="CHEBI:61694"/>
        <dbReference type="EC" id="3.4.19.13"/>
    </reaction>
</comment>
<evidence type="ECO:0000256" key="5">
    <source>
        <dbReference type="ARBA" id="ARBA00022801"/>
    </source>
</evidence>
<evidence type="ECO:0000256" key="7">
    <source>
        <dbReference type="ARBA" id="ARBA00023315"/>
    </source>
</evidence>
<dbReference type="NCBIfam" id="TIGR00066">
    <property type="entry name" value="g_glut_trans"/>
    <property type="match status" value="1"/>
</dbReference>
<dbReference type="RefSeq" id="WP_367887219.1">
    <property type="nucleotide sequence ID" value="NZ_CP130612.1"/>
</dbReference>
<keyword evidence="11" id="KW-0317">Glutathione biosynthesis</keyword>
<comment type="PTM">
    <text evidence="11">Cleaved by autocatalysis into a large and a small subunit.</text>
</comment>
<dbReference type="EMBL" id="CP130612">
    <property type="protein sequence ID" value="WKW11521.1"/>
    <property type="molecule type" value="Genomic_DNA"/>
</dbReference>
<dbReference type="PRINTS" id="PR01210">
    <property type="entry name" value="GGTRANSPTASE"/>
</dbReference>
<dbReference type="PROSITE" id="PS00462">
    <property type="entry name" value="G_GLU_TRANSPEPTIDASE"/>
    <property type="match status" value="1"/>
</dbReference>
<dbReference type="EC" id="3.4.19.13" evidence="11"/>
<evidence type="ECO:0000313" key="15">
    <source>
        <dbReference type="Proteomes" id="UP001229955"/>
    </source>
</evidence>
<dbReference type="EC" id="2.3.2.2" evidence="11"/>
<feature type="binding site" evidence="10">
    <location>
        <position position="116"/>
    </location>
    <ligand>
        <name>L-glutamate</name>
        <dbReference type="ChEBI" id="CHEBI:29985"/>
    </ligand>
</feature>
<dbReference type="PANTHER" id="PTHR43199">
    <property type="entry name" value="GLUTATHIONE HYDROLASE"/>
    <property type="match status" value="1"/>
</dbReference>
<dbReference type="PROSITE" id="PS51257">
    <property type="entry name" value="PROKAR_LIPOPROTEIN"/>
    <property type="match status" value="1"/>
</dbReference>
<keyword evidence="6 11" id="KW-0865">Zymogen</keyword>
<dbReference type="GO" id="GO:0036374">
    <property type="term" value="F:glutathione hydrolase activity"/>
    <property type="evidence" value="ECO:0007669"/>
    <property type="project" value="UniProtKB-UniRule"/>
</dbReference>
<dbReference type="Proteomes" id="UP001229955">
    <property type="component" value="Chromosome"/>
</dbReference>
<evidence type="ECO:0000256" key="11">
    <source>
        <dbReference type="RuleBase" id="RU368036"/>
    </source>
</evidence>
<evidence type="ECO:0000256" key="6">
    <source>
        <dbReference type="ARBA" id="ARBA00023145"/>
    </source>
</evidence>
<dbReference type="Gene3D" id="1.10.246.130">
    <property type="match status" value="1"/>
</dbReference>
<dbReference type="InterPro" id="IPR055262">
    <property type="entry name" value="GGT_CS"/>
</dbReference>
<comment type="catalytic activity">
    <reaction evidence="8 11">
        <text>an N-terminal (5-L-glutamyl)-[peptide] + an alpha-amino acid = 5-L-glutamyl amino acid + an N-terminal L-alpha-aminoacyl-[peptide]</text>
        <dbReference type="Rhea" id="RHEA:23904"/>
        <dbReference type="Rhea" id="RHEA-COMP:9780"/>
        <dbReference type="Rhea" id="RHEA-COMP:9795"/>
        <dbReference type="ChEBI" id="CHEBI:77644"/>
        <dbReference type="ChEBI" id="CHEBI:78597"/>
        <dbReference type="ChEBI" id="CHEBI:78599"/>
        <dbReference type="ChEBI" id="CHEBI:78608"/>
        <dbReference type="EC" id="2.3.2.2"/>
    </reaction>
</comment>